<dbReference type="Proteomes" id="UP000267408">
    <property type="component" value="Unassembled WGS sequence"/>
</dbReference>
<sequence length="152" mass="16607">MNSPDPNEPLPVMAKADTQVWAQKMTEYMAQAAGVTLNKDSVNPFFSNCEGKNGEVVEDGRYTLAYHVASTVPLAEHPGAVRKLKPVLEQDGFTVTSYRETVNGRPEALLYAKHNEGRYFINVSTGGGPDRLTFTINTRCLMPSSASSTAQH</sequence>
<evidence type="ECO:0000313" key="2">
    <source>
        <dbReference type="Proteomes" id="UP000267408"/>
    </source>
</evidence>
<dbReference type="RefSeq" id="WP_148089538.1">
    <property type="nucleotide sequence ID" value="NZ_RJVJ01000002.1"/>
</dbReference>
<evidence type="ECO:0000313" key="1">
    <source>
        <dbReference type="EMBL" id="ROR37392.1"/>
    </source>
</evidence>
<accession>A0A8G1UAY2</accession>
<reference evidence="1 2" key="1">
    <citation type="submission" date="2018-11" db="EMBL/GenBank/DDBJ databases">
        <title>Sequencing the genomes of 1000 actinobacteria strains.</title>
        <authorList>
            <person name="Klenk H.-P."/>
        </authorList>
    </citation>
    <scope>NUCLEOTIDE SEQUENCE [LARGE SCALE GENOMIC DNA]</scope>
    <source>
        <strain evidence="1 2">DSM 44780</strain>
    </source>
</reference>
<gene>
    <name evidence="1" type="ORF">EDD39_5532</name>
</gene>
<dbReference type="AlphaFoldDB" id="A0A8G1UAY2"/>
<organism evidence="1 2">
    <name type="scientific">Kitasatospora cineracea</name>
    <dbReference type="NCBI Taxonomy" id="88074"/>
    <lineage>
        <taxon>Bacteria</taxon>
        <taxon>Bacillati</taxon>
        <taxon>Actinomycetota</taxon>
        <taxon>Actinomycetes</taxon>
        <taxon>Kitasatosporales</taxon>
        <taxon>Streptomycetaceae</taxon>
        <taxon>Kitasatospora</taxon>
    </lineage>
</organism>
<name>A0A8G1UAY2_9ACTN</name>
<comment type="caution">
    <text evidence="1">The sequence shown here is derived from an EMBL/GenBank/DDBJ whole genome shotgun (WGS) entry which is preliminary data.</text>
</comment>
<proteinExistence type="predicted"/>
<protein>
    <submittedName>
        <fullName evidence="1">Uncharacterized protein</fullName>
    </submittedName>
</protein>
<dbReference type="OrthoDB" id="4294801at2"/>
<dbReference type="EMBL" id="RJVJ01000002">
    <property type="protein sequence ID" value="ROR37392.1"/>
    <property type="molecule type" value="Genomic_DNA"/>
</dbReference>